<dbReference type="PANTHER" id="PTHR16121:SF0">
    <property type="entry name" value="CAP-SPECIFIC MRNA (NUCLEOSIDE-2'-O-)-METHYLTRANSFERASE 1"/>
    <property type="match status" value="1"/>
</dbReference>
<keyword evidence="1" id="KW-0507">mRNA processing</keyword>
<feature type="compositionally biased region" description="Basic and acidic residues" evidence="2">
    <location>
        <begin position="1201"/>
        <end position="1223"/>
    </location>
</feature>
<feature type="compositionally biased region" description="Polar residues" evidence="2">
    <location>
        <begin position="916"/>
        <end position="925"/>
    </location>
</feature>
<feature type="compositionally biased region" description="Basic and acidic residues" evidence="2">
    <location>
        <begin position="468"/>
        <end position="486"/>
    </location>
</feature>
<feature type="region of interest" description="Disordered" evidence="2">
    <location>
        <begin position="1"/>
        <end position="37"/>
    </location>
</feature>
<dbReference type="InterPro" id="IPR002877">
    <property type="entry name" value="RNA_MeTrfase_FtsJ_dom"/>
</dbReference>
<feature type="compositionally biased region" description="Gly residues" evidence="2">
    <location>
        <begin position="1553"/>
        <end position="1568"/>
    </location>
</feature>
<comment type="function">
    <text evidence="1">S-adenosyl-L-methionine-dependent methyltransferase that mediates RNA cap1 2'-O-ribose methylation to the 5'-cap structure of RNAs. Methylates the ribose of the first nucleotide of a m(7)GpppG-capped mRNA to produce m(7)GpppNmp (cap1).</text>
</comment>
<keyword evidence="1" id="KW-0808">Transferase</keyword>
<keyword evidence="5" id="KW-1185">Reference proteome</keyword>
<feature type="compositionally biased region" description="Low complexity" evidence="2">
    <location>
        <begin position="884"/>
        <end position="900"/>
    </location>
</feature>
<dbReference type="Pfam" id="PF01728">
    <property type="entry name" value="FtsJ"/>
    <property type="match status" value="1"/>
</dbReference>
<accession>A0A2A9MBX2</accession>
<gene>
    <name evidence="4" type="ORF">BESB_080370</name>
</gene>
<feature type="compositionally biased region" description="Basic and acidic residues" evidence="2">
    <location>
        <begin position="778"/>
        <end position="793"/>
    </location>
</feature>
<feature type="region of interest" description="Disordered" evidence="2">
    <location>
        <begin position="1093"/>
        <end position="1113"/>
    </location>
</feature>
<dbReference type="EMBL" id="NWUJ01000008">
    <property type="protein sequence ID" value="PFH33821.1"/>
    <property type="molecule type" value="Genomic_DNA"/>
</dbReference>
<dbReference type="SUPFAM" id="SSF53335">
    <property type="entry name" value="S-adenosyl-L-methionine-dependent methyltransferases"/>
    <property type="match status" value="1"/>
</dbReference>
<feature type="compositionally biased region" description="Basic and acidic residues" evidence="2">
    <location>
        <begin position="752"/>
        <end position="765"/>
    </location>
</feature>
<evidence type="ECO:0000256" key="2">
    <source>
        <dbReference type="SAM" id="MobiDB-lite"/>
    </source>
</evidence>
<feature type="region of interest" description="Disordered" evidence="2">
    <location>
        <begin position="362"/>
        <end position="445"/>
    </location>
</feature>
<feature type="region of interest" description="Disordered" evidence="2">
    <location>
        <begin position="2088"/>
        <end position="2221"/>
    </location>
</feature>
<dbReference type="EC" id="2.1.1.57" evidence="1"/>
<dbReference type="GO" id="GO:0032259">
    <property type="term" value="P:methylation"/>
    <property type="evidence" value="ECO:0007669"/>
    <property type="project" value="UniProtKB-KW"/>
</dbReference>
<evidence type="ECO:0000259" key="3">
    <source>
        <dbReference type="Pfam" id="PF01728"/>
    </source>
</evidence>
<dbReference type="RefSeq" id="XP_029217830.1">
    <property type="nucleotide sequence ID" value="XM_029366399.1"/>
</dbReference>
<keyword evidence="1" id="KW-0489">Methyltransferase</keyword>
<dbReference type="InterPro" id="IPR050851">
    <property type="entry name" value="mRNA_Cap_2O-Ribose_MeTrfase"/>
</dbReference>
<comment type="catalytic activity">
    <reaction evidence="1">
        <text>a 5'-end (N(7)-methyl 5'-triphosphoguanosine)-ribonucleoside in mRNA + S-adenosyl-L-methionine = a 5'-end (N(7)-methyl 5'-triphosphoguanosine)-(2'-O-methyl-ribonucleoside) in mRNA + S-adenosyl-L-homocysteine + H(+)</text>
        <dbReference type="Rhea" id="RHEA:67020"/>
        <dbReference type="Rhea" id="RHEA-COMP:17167"/>
        <dbReference type="Rhea" id="RHEA-COMP:17168"/>
        <dbReference type="ChEBI" id="CHEBI:15378"/>
        <dbReference type="ChEBI" id="CHEBI:57856"/>
        <dbReference type="ChEBI" id="CHEBI:59789"/>
        <dbReference type="ChEBI" id="CHEBI:156461"/>
        <dbReference type="ChEBI" id="CHEBI:167609"/>
        <dbReference type="EC" id="2.1.1.57"/>
    </reaction>
</comment>
<sequence length="2489" mass="259996">MEERTPWWEAGQLSDEDEAVPASSSSTASGSLSHAPPSVCAALPENRVAPLHASNSWQGTCCTGGDGPEGTRAAHRSAAAGAQGSCGELSRESWHDAVGAHGTRGSEAFFPAGGGAATHIFSGSSRVSAASLAGGGRSSECLPWPRSGAGGHRSTETPPLGQDEWFAVQNHCATENPGFGPSVDAGAALENAPEALRSRGPTWRHQASTGNPPAFAQIRVVKTWERGDPATQRGARGQLNAARCSGPEVEKFLDGGKAFEGAGHFVSSFSGACENVKRRFSERAANTRGGAMRASEDEGDAARRELMERMLAVQEDDPGMAAGEERRMFLHRLLIQPQVEFFKIQAGTAPLPAWKWQLARDAGEAEERQEEGVHSEDVETERTEFSTEKRATEEGREAEASGGDNVEGELTEEDEHCMPGPRGTDQRRDRERQEPTQQARKGDLQASQGFFPLCECAGSAKAAAACEHEDKEEQRAPRALESKDTGSSKQTSARGACGASYGMFKAAHKKGTKEPEQAAKHITLHAAASTDPRRFLSGAYCDADAVRTLWTKKTRLDSIFDDQMDWLYRAARDFVFPRDGTSKKHLNRAGDKIEEICDALAHHCGLYPGGGAPSDLGPPPDATAPSGASFLGPPAGTGEAVTAPGCGAGHGVMREGGRSAINPGSVLLPDFRHRRHVEILLGFPVSCASNASGDKEGADSGRTVGAGAGGGEEASRESRPVRGGVKRESLQEAGLEEQRRHATGEGANRQGEGGRKRFDLAESRRTGHVSQASGVQAAEHESDSSADAADSHRGAGTGASRGRPAEGATHGEKRRAVQTLRPDARATCQRQKSLTPVEPEDRFRVFVDVCGGPGAWSLFLLGPQQEPADPPGETARAGGPGAPRRTSASLSSARRGLSGRDCSQEGAERAAIDPSPANTNLTTQVAGYDSGPAEAQEAADPPTSEGAIEARSDQEVPRGPARLPPPPVVCGFGMTLWTDAAEAECGQAKTQWYGRLASHPRWKALWGADGTGNIYRANNLAHGKEAIAQWVAGALKQLEEERANCDAAPSATGVASGSAADSRESSREVCEFLKGGENERQDSCGAVCAGQSGISPSSCAGPPETEARQGSLGESLAAALSEAAPDVGGICVEHGTKVFREGKLSTCAVREGRASLVDESDVADFSEGRSSIRPSGRNAPCLPTLARRASDGGGAALGPEKAQEGKQRNGEHPEARGARKIGGEGDASQLEEQAQTACNEMKDGGADAGDHSGVPCVFLVVADGGFHLAVDEKTGRHIENFQELLCARLLLSELLFALLLLQEGGTFLCKIFDTFTHFTASLVYIVARLFKNCVIIKPTGSRAANSERYLVGLRLKSRTSDEFKKLFEAVRSVHNMWEREGNAGDKLAEEEAPESLLPLGVLAADVVFRESLGRACRFLCKKQSLALDLIYRTYMDLKASPSQFSSALKLSSQAIFRTSHLSVAPLRAPQSPRVGAGGSHQKHGGFLRRSSSGNSVYSASSRSSHRRASDASFHEAAHGGSAATDFPPVAAVLSSASFVYDATGTPQYATLQRGGGGANGMSDGGPGDSRGPRPDAPRYPREVSDRLSGAGLVPRVPMLDLVGSWEGRQNSSEATHLLSSEGRRRRSHGAAASGAQPLSARGCRGEASHAAARPSGKGDAKEACSPTEASARAQGGKGGEPRSSGEQEGSETIGQPPPVRKGQGDEARGGSGGVEKVPVKTQEQLYEERMRQLQMQHEQRLVYKASRAGTGRRGRGKAKEPQRKTGGVPIFHAEQVPSILSRRNDPGDEESSGVGARGPRRDGDWRAQEEERGCCAGPRPLSVPSLPGDRPSCALQDGGLGGQLSSKKSHQGRVEAEGGGALHRPRNEETPFPSTRVFSSSSSPSRALSPPVPQKLLARLQGLAHVSPSLATLLSACVAGVASPSWPPQMPPACSQGSSQNLSAALLAALAAPAADSTPVCLAALNCQSANPLGCMPSPEGYLGAEPRGDRENCGSPARGLSSFLASRPPPEMKSVPGGGFEGCAEPAGTASAAAALARQLLLLTQQRQQVVMTEAESDHTGVVPPGLGPPPLSRALGCPIRMVGGLRGGAMGGDDGDDGARRPAPSGGGPETGATEEEARESPPPQRTPSREGVGAGADSSQHLHRLLQHSRRSADRLGGLTVSSPSDAASRVNRSLTQGAPDVPETVAAVSLDSSTQPRAPLSSLTASGGRGGHADAVPETSYSSSIQQLVPPHCAQGALSEDTKDRVDFHGGSSAAHHVTLGSCSGFVMNGASAASPASKAAHTASRLLAQAGSGDLGWLSLRADKTRLLESFLQVQERLQLGTGGSQLSRSTAALPGTGGSSVSASRKGGTGFAEAGAARGEGEGKQQRQQDAVGERVSGREGEACEEKTSFGGARTAWRGGAAGRRHRPGERQEVRGESFPSHASNGGQATEAEVSQGHAGGRPKSGRQGKRRQNGRGRGGRGKRGGLWHLMDDDIMDINTWSL</sequence>
<reference evidence="4 5" key="1">
    <citation type="submission" date="2017-09" db="EMBL/GenBank/DDBJ databases">
        <title>Genome sequencing of Besnoitia besnoiti strain Bb-Ger1.</title>
        <authorList>
            <person name="Schares G."/>
            <person name="Venepally P."/>
            <person name="Lorenzi H.A."/>
        </authorList>
    </citation>
    <scope>NUCLEOTIDE SEQUENCE [LARGE SCALE GENOMIC DNA]</scope>
    <source>
        <strain evidence="4 5">Bb-Ger1</strain>
    </source>
</reference>
<dbReference type="Gene3D" id="3.40.50.12760">
    <property type="match status" value="1"/>
</dbReference>
<feature type="region of interest" description="Disordered" evidence="2">
    <location>
        <begin position="688"/>
        <end position="833"/>
    </location>
</feature>
<dbReference type="GeneID" id="40312964"/>
<feature type="compositionally biased region" description="Polar residues" evidence="2">
    <location>
        <begin position="1607"/>
        <end position="1618"/>
    </location>
</feature>
<feature type="compositionally biased region" description="Basic and acidic residues" evidence="2">
    <location>
        <begin position="362"/>
        <end position="399"/>
    </location>
</feature>
<dbReference type="KEGG" id="bbes:BESB_080370"/>
<feature type="compositionally biased region" description="Basic residues" evidence="2">
    <location>
        <begin position="2450"/>
        <end position="2472"/>
    </location>
</feature>
<organism evidence="4 5">
    <name type="scientific">Besnoitia besnoiti</name>
    <name type="common">Apicomplexan protozoan</name>
    <dbReference type="NCBI Taxonomy" id="94643"/>
    <lineage>
        <taxon>Eukaryota</taxon>
        <taxon>Sar</taxon>
        <taxon>Alveolata</taxon>
        <taxon>Apicomplexa</taxon>
        <taxon>Conoidasida</taxon>
        <taxon>Coccidia</taxon>
        <taxon>Eucoccidiorida</taxon>
        <taxon>Eimeriorina</taxon>
        <taxon>Sarcocystidae</taxon>
        <taxon>Besnoitia</taxon>
    </lineage>
</organism>
<dbReference type="Proteomes" id="UP000224006">
    <property type="component" value="Chromosome VII"/>
</dbReference>
<feature type="compositionally biased region" description="Basic and acidic residues" evidence="2">
    <location>
        <begin position="713"/>
        <end position="743"/>
    </location>
</feature>
<dbReference type="InterPro" id="IPR029063">
    <property type="entry name" value="SAM-dependent_MTases_sf"/>
</dbReference>
<dbReference type="GO" id="GO:0016556">
    <property type="term" value="P:mRNA modification"/>
    <property type="evidence" value="ECO:0007669"/>
    <property type="project" value="UniProtKB-UniRule"/>
</dbReference>
<feature type="compositionally biased region" description="Basic and acidic residues" evidence="2">
    <location>
        <begin position="2365"/>
        <end position="2394"/>
    </location>
</feature>
<feature type="region of interest" description="Disordered" evidence="2">
    <location>
        <begin position="468"/>
        <end position="495"/>
    </location>
</feature>
<dbReference type="GO" id="GO:0003676">
    <property type="term" value="F:nucleic acid binding"/>
    <property type="evidence" value="ECO:0007669"/>
    <property type="project" value="UniProtKB-UniRule"/>
</dbReference>
<proteinExistence type="predicted"/>
<dbReference type="OrthoDB" id="10251234at2759"/>
<feature type="domain" description="Ribosomal RNA methyltransferase FtsJ" evidence="3">
    <location>
        <begin position="1255"/>
        <end position="1354"/>
    </location>
</feature>
<evidence type="ECO:0000256" key="1">
    <source>
        <dbReference type="RuleBase" id="RU368012"/>
    </source>
</evidence>
<dbReference type="GO" id="GO:0005737">
    <property type="term" value="C:cytoplasm"/>
    <property type="evidence" value="ECO:0007669"/>
    <property type="project" value="TreeGrafter"/>
</dbReference>
<keyword evidence="1" id="KW-0539">Nucleus</keyword>
<feature type="compositionally biased region" description="Polar residues" evidence="2">
    <location>
        <begin position="2163"/>
        <end position="2180"/>
    </location>
</feature>
<comment type="caution">
    <text evidence="4">The sequence shown here is derived from an EMBL/GenBank/DDBJ whole genome shotgun (WGS) entry which is preliminary data.</text>
</comment>
<dbReference type="VEuPathDB" id="ToxoDB:BESB_080370"/>
<feature type="compositionally biased region" description="Polar residues" evidence="2">
    <location>
        <begin position="2194"/>
        <end position="2209"/>
    </location>
</feature>
<feature type="region of interest" description="Disordered" evidence="2">
    <location>
        <begin position="1607"/>
        <end position="1890"/>
    </location>
</feature>
<feature type="compositionally biased region" description="Basic residues" evidence="2">
    <location>
        <begin position="2144"/>
        <end position="2153"/>
    </location>
</feature>
<feature type="compositionally biased region" description="Low complexity" evidence="2">
    <location>
        <begin position="1488"/>
        <end position="1502"/>
    </location>
</feature>
<feature type="region of interest" description="Disordered" evidence="2">
    <location>
        <begin position="2328"/>
        <end position="2474"/>
    </location>
</feature>
<feature type="compositionally biased region" description="Basic and acidic residues" evidence="2">
    <location>
        <begin position="1799"/>
        <end position="1813"/>
    </location>
</feature>
<feature type="compositionally biased region" description="Basic and acidic residues" evidence="2">
    <location>
        <begin position="1726"/>
        <end position="1741"/>
    </location>
</feature>
<keyword evidence="1" id="KW-0506">mRNA capping</keyword>
<feature type="compositionally biased region" description="Acidic residues" evidence="2">
    <location>
        <begin position="406"/>
        <end position="415"/>
    </location>
</feature>
<dbReference type="GO" id="GO:0004483">
    <property type="term" value="F:methyltransferase cap1 activity"/>
    <property type="evidence" value="ECO:0007669"/>
    <property type="project" value="UniProtKB-UniRule"/>
</dbReference>
<evidence type="ECO:0000313" key="4">
    <source>
        <dbReference type="EMBL" id="PFH33821.1"/>
    </source>
</evidence>
<name>A0A2A9MBX2_BESBE</name>
<comment type="subcellular location">
    <subcellularLocation>
        <location evidence="1">Nucleus</location>
    </subcellularLocation>
</comment>
<dbReference type="PANTHER" id="PTHR16121">
    <property type="entry name" value="CAP-SPECIFIC MRNA (NUCLEOSIDE-2'-O-)-METHYLTRANSFERASE 1-RELATED"/>
    <property type="match status" value="1"/>
</dbReference>
<feature type="compositionally biased region" description="Basic and acidic residues" evidence="2">
    <location>
        <begin position="1570"/>
        <end position="1585"/>
    </location>
</feature>
<feature type="region of interest" description="Disordered" evidence="2">
    <location>
        <begin position="1549"/>
        <end position="1591"/>
    </location>
</feature>
<feature type="compositionally biased region" description="Basic and acidic residues" evidence="2">
    <location>
        <begin position="1507"/>
        <end position="1517"/>
    </location>
</feature>
<keyword evidence="1" id="KW-0949">S-adenosyl-L-methionine</keyword>
<feature type="compositionally biased region" description="Low complexity" evidence="2">
    <location>
        <begin position="20"/>
        <end position="35"/>
    </location>
</feature>
<feature type="compositionally biased region" description="Basic and acidic residues" evidence="2">
    <location>
        <begin position="902"/>
        <end position="911"/>
    </location>
</feature>
<feature type="region of interest" description="Disordered" evidence="2">
    <location>
        <begin position="860"/>
        <end position="964"/>
    </location>
</feature>
<feature type="region of interest" description="Disordered" evidence="2">
    <location>
        <begin position="1159"/>
        <end position="1234"/>
    </location>
</feature>
<protein>
    <recommendedName>
        <fullName evidence="1">Cap-specific mRNA (nucleoside-2'-O-)-methyltransferase 1</fullName>
        <ecNumber evidence="1">2.1.1.57</ecNumber>
    </recommendedName>
    <alternativeName>
        <fullName evidence="1">Cap1 2'O-ribose methyltransferase 1</fullName>
    </alternativeName>
</protein>
<feature type="compositionally biased region" description="Low complexity" evidence="2">
    <location>
        <begin position="1870"/>
        <end position="1889"/>
    </location>
</feature>
<evidence type="ECO:0000313" key="5">
    <source>
        <dbReference type="Proteomes" id="UP000224006"/>
    </source>
</evidence>
<feature type="compositionally biased region" description="Basic and acidic residues" evidence="2">
    <location>
        <begin position="424"/>
        <end position="434"/>
    </location>
</feature>
<feature type="region of interest" description="Disordered" evidence="2">
    <location>
        <begin position="1467"/>
        <end position="1520"/>
    </location>
</feature>
<dbReference type="GO" id="GO:0005634">
    <property type="term" value="C:nucleus"/>
    <property type="evidence" value="ECO:0007669"/>
    <property type="project" value="UniProtKB-SubCell"/>
</dbReference>
<dbReference type="GO" id="GO:0006370">
    <property type="term" value="P:7-methylguanosine mRNA capping"/>
    <property type="evidence" value="ECO:0007669"/>
    <property type="project" value="UniProtKB-UniRule"/>
</dbReference>